<dbReference type="Proteomes" id="UP000317650">
    <property type="component" value="Chromosome 8"/>
</dbReference>
<evidence type="ECO:0000313" key="1">
    <source>
        <dbReference type="EMBL" id="THU71169.1"/>
    </source>
</evidence>
<keyword evidence="2" id="KW-1185">Reference proteome</keyword>
<organism evidence="1 2">
    <name type="scientific">Musa balbisiana</name>
    <name type="common">Banana</name>
    <dbReference type="NCBI Taxonomy" id="52838"/>
    <lineage>
        <taxon>Eukaryota</taxon>
        <taxon>Viridiplantae</taxon>
        <taxon>Streptophyta</taxon>
        <taxon>Embryophyta</taxon>
        <taxon>Tracheophyta</taxon>
        <taxon>Spermatophyta</taxon>
        <taxon>Magnoliopsida</taxon>
        <taxon>Liliopsida</taxon>
        <taxon>Zingiberales</taxon>
        <taxon>Musaceae</taxon>
        <taxon>Musa</taxon>
    </lineage>
</organism>
<dbReference type="AlphaFoldDB" id="A0A4S8K899"/>
<evidence type="ECO:0000313" key="2">
    <source>
        <dbReference type="Proteomes" id="UP000317650"/>
    </source>
</evidence>
<dbReference type="EMBL" id="PYDT01000002">
    <property type="protein sequence ID" value="THU71169.1"/>
    <property type="molecule type" value="Genomic_DNA"/>
</dbReference>
<accession>A0A4S8K899</accession>
<comment type="caution">
    <text evidence="1">The sequence shown here is derived from an EMBL/GenBank/DDBJ whole genome shotgun (WGS) entry which is preliminary data.</text>
</comment>
<name>A0A4S8K899_MUSBA</name>
<gene>
    <name evidence="1" type="ORF">C4D60_Mb08t32700</name>
</gene>
<reference evidence="1 2" key="1">
    <citation type="journal article" date="2019" name="Nat. Plants">
        <title>Genome sequencing of Musa balbisiana reveals subgenome evolution and function divergence in polyploid bananas.</title>
        <authorList>
            <person name="Yao X."/>
        </authorList>
    </citation>
    <scope>NUCLEOTIDE SEQUENCE [LARGE SCALE GENOMIC DNA]</scope>
    <source>
        <strain evidence="2">cv. DH-PKW</strain>
        <tissue evidence="1">Leaves</tissue>
    </source>
</reference>
<sequence>MGRLVAFQRRILHFSEGPSVVRSERMGFPCRGVAVGRIRNGFCLRWSCGKGHLVAGISIRHGIVRLVDQEQTRLDRSCTRILSSFELRY</sequence>
<protein>
    <submittedName>
        <fullName evidence="1">Uncharacterized protein</fullName>
    </submittedName>
</protein>
<proteinExistence type="predicted"/>